<evidence type="ECO:0000256" key="6">
    <source>
        <dbReference type="ARBA" id="ARBA00022989"/>
    </source>
</evidence>
<feature type="transmembrane region" description="Helical" evidence="8">
    <location>
        <begin position="307"/>
        <end position="333"/>
    </location>
</feature>
<evidence type="ECO:0000256" key="3">
    <source>
        <dbReference type="ARBA" id="ARBA00022448"/>
    </source>
</evidence>
<dbReference type="InterPro" id="IPR002549">
    <property type="entry name" value="AI-2E-like"/>
</dbReference>
<sequence length="352" mass="37666">MATLLCIYTLHWAAAVCIPVLFSVIFNYALSPVVTRLARWRLPRWLGAALVVSSIVGGLGWTGYALADDASQLMESLPEAAQKLRQTLKARHSNEPGALERVQKAAAQLEQAADENALTASAANTKGVLMVQTVKPKFNVKDYVWTGTLGLLGLGGQAAAVCLLTYFLLASGTNFRRKMVRLAGPTLTHKKVTVQALDEVVRQVQRYLMVQLVLSAIVGLTTGLAFWAAGLQHAAVWGLVAAVCNLVPYVGTVVVTGGAALVALMQLGTLESTLLIAGLSLGIRFITGQLLAPWLTSRTSRLNPVAVFIGILFWGWLWGVWGMLLGVPILMIVKVFCDSVKGLHPAGELLGN</sequence>
<comment type="similarity">
    <text evidence="2">Belongs to the autoinducer-2 exporter (AI-2E) (TC 2.A.86) family.</text>
</comment>
<feature type="transmembrane region" description="Helical" evidence="8">
    <location>
        <begin position="274"/>
        <end position="295"/>
    </location>
</feature>
<evidence type="ECO:0000313" key="10">
    <source>
        <dbReference type="Proteomes" id="UP001500279"/>
    </source>
</evidence>
<keyword evidence="10" id="KW-1185">Reference proteome</keyword>
<protein>
    <submittedName>
        <fullName evidence="9">AI-2E family transporter</fullName>
    </submittedName>
</protein>
<keyword evidence="5 8" id="KW-0812">Transmembrane</keyword>
<evidence type="ECO:0000256" key="1">
    <source>
        <dbReference type="ARBA" id="ARBA00004651"/>
    </source>
</evidence>
<dbReference type="Proteomes" id="UP001500279">
    <property type="component" value="Unassembled WGS sequence"/>
</dbReference>
<keyword evidence="4" id="KW-1003">Cell membrane</keyword>
<organism evidence="9 10">
    <name type="scientific">Ideonella azotifigens</name>
    <dbReference type="NCBI Taxonomy" id="513160"/>
    <lineage>
        <taxon>Bacteria</taxon>
        <taxon>Pseudomonadati</taxon>
        <taxon>Pseudomonadota</taxon>
        <taxon>Betaproteobacteria</taxon>
        <taxon>Burkholderiales</taxon>
        <taxon>Sphaerotilaceae</taxon>
        <taxon>Ideonella</taxon>
    </lineage>
</organism>
<keyword evidence="7 8" id="KW-0472">Membrane</keyword>
<keyword evidence="6 8" id="KW-1133">Transmembrane helix</keyword>
<feature type="transmembrane region" description="Helical" evidence="8">
    <location>
        <begin position="207"/>
        <end position="229"/>
    </location>
</feature>
<feature type="transmembrane region" description="Helical" evidence="8">
    <location>
        <begin position="143"/>
        <end position="169"/>
    </location>
</feature>
<evidence type="ECO:0000256" key="7">
    <source>
        <dbReference type="ARBA" id="ARBA00023136"/>
    </source>
</evidence>
<comment type="caution">
    <text evidence="9">The sequence shown here is derived from an EMBL/GenBank/DDBJ whole genome shotgun (WGS) entry which is preliminary data.</text>
</comment>
<dbReference type="EMBL" id="BAAAEW010000006">
    <property type="protein sequence ID" value="GAA0745657.1"/>
    <property type="molecule type" value="Genomic_DNA"/>
</dbReference>
<evidence type="ECO:0000313" key="9">
    <source>
        <dbReference type="EMBL" id="GAA0745657.1"/>
    </source>
</evidence>
<evidence type="ECO:0000256" key="8">
    <source>
        <dbReference type="SAM" id="Phobius"/>
    </source>
</evidence>
<feature type="transmembrane region" description="Helical" evidence="8">
    <location>
        <begin position="12"/>
        <end position="30"/>
    </location>
</feature>
<feature type="transmembrane region" description="Helical" evidence="8">
    <location>
        <begin position="42"/>
        <end position="67"/>
    </location>
</feature>
<reference evidence="9 10" key="1">
    <citation type="journal article" date="2019" name="Int. J. Syst. Evol. Microbiol.">
        <title>The Global Catalogue of Microorganisms (GCM) 10K type strain sequencing project: providing services to taxonomists for standard genome sequencing and annotation.</title>
        <authorList>
            <consortium name="The Broad Institute Genomics Platform"/>
            <consortium name="The Broad Institute Genome Sequencing Center for Infectious Disease"/>
            <person name="Wu L."/>
            <person name="Ma J."/>
        </authorList>
    </citation>
    <scope>NUCLEOTIDE SEQUENCE [LARGE SCALE GENOMIC DNA]</scope>
    <source>
        <strain evidence="9 10">JCM 15503</strain>
    </source>
</reference>
<dbReference type="PANTHER" id="PTHR21716:SF53">
    <property type="entry name" value="PERMEASE PERM-RELATED"/>
    <property type="match status" value="1"/>
</dbReference>
<accession>A0ABN1JSW7</accession>
<evidence type="ECO:0000256" key="4">
    <source>
        <dbReference type="ARBA" id="ARBA00022475"/>
    </source>
</evidence>
<name>A0ABN1JSW7_9BURK</name>
<keyword evidence="3" id="KW-0813">Transport</keyword>
<evidence type="ECO:0000256" key="5">
    <source>
        <dbReference type="ARBA" id="ARBA00022692"/>
    </source>
</evidence>
<comment type="subcellular location">
    <subcellularLocation>
        <location evidence="1">Cell membrane</location>
        <topology evidence="1">Multi-pass membrane protein</topology>
    </subcellularLocation>
</comment>
<proteinExistence type="inferred from homology"/>
<evidence type="ECO:0000256" key="2">
    <source>
        <dbReference type="ARBA" id="ARBA00009773"/>
    </source>
</evidence>
<dbReference type="PANTHER" id="PTHR21716">
    <property type="entry name" value="TRANSMEMBRANE PROTEIN"/>
    <property type="match status" value="1"/>
</dbReference>
<feature type="transmembrane region" description="Helical" evidence="8">
    <location>
        <begin position="235"/>
        <end position="262"/>
    </location>
</feature>
<gene>
    <name evidence="9" type="ORF">GCM10009107_12210</name>
</gene>
<dbReference type="Pfam" id="PF01594">
    <property type="entry name" value="AI-2E_transport"/>
    <property type="match status" value="1"/>
</dbReference>